<evidence type="ECO:0000256" key="4">
    <source>
        <dbReference type="ARBA" id="ARBA00023136"/>
    </source>
</evidence>
<accession>A0A224WWS4</accession>
<keyword evidence="7" id="KW-1185">Reference proteome</keyword>
<dbReference type="Proteomes" id="UP000218689">
    <property type="component" value="Unassembled WGS sequence"/>
</dbReference>
<dbReference type="Pfam" id="PF05105">
    <property type="entry name" value="Phage_holin_4_1"/>
    <property type="match status" value="1"/>
</dbReference>
<dbReference type="EMBL" id="BEDT01000001">
    <property type="protein sequence ID" value="GAX46758.1"/>
    <property type="molecule type" value="Genomic_DNA"/>
</dbReference>
<comment type="caution">
    <text evidence="6">The sequence shown here is derived from an EMBL/GenBank/DDBJ whole genome shotgun (WGS) entry which is preliminary data.</text>
</comment>
<keyword evidence="2" id="KW-0812">Transmembrane</keyword>
<dbReference type="NCBIfam" id="TIGR01593">
    <property type="entry name" value="holin_tox_secr"/>
    <property type="match status" value="1"/>
</dbReference>
<gene>
    <name evidence="6" type="ORF">RsY01_337</name>
</gene>
<evidence type="ECO:0000313" key="7">
    <source>
        <dbReference type="Proteomes" id="UP000218689"/>
    </source>
</evidence>
<keyword evidence="4" id="KW-0472">Membrane</keyword>
<dbReference type="RefSeq" id="WP_094783829.1">
    <property type="nucleotide sequence ID" value="NZ_BEDT01000001.1"/>
</dbReference>
<dbReference type="GO" id="GO:0016020">
    <property type="term" value="C:membrane"/>
    <property type="evidence" value="ECO:0007669"/>
    <property type="project" value="UniProtKB-SubCell"/>
</dbReference>
<sequence length="118" mass="13217">MISTLATATLVVILCDVFLGFAKAWALCIFESKKARRGAVEHFAICVVLLISEYFSNKFGYQIVLDSLEMFLIFSYGTSIIKNLKRLGVPIPVSLEKKLDAELNKHKDSTVKGEENEQ</sequence>
<reference evidence="7" key="1">
    <citation type="submission" date="2017-08" db="EMBL/GenBank/DDBJ databases">
        <title>Draft genome sequence of Lactococcus sp. strain Rs-Y01, isolated from the gut of the lower termite Reticulitermes speratus.</title>
        <authorList>
            <person name="Ohkuma M."/>
            <person name="Yuki M."/>
        </authorList>
    </citation>
    <scope>NUCLEOTIDE SEQUENCE [LARGE SCALE GENOMIC DNA]</scope>
    <source>
        <strain evidence="7">Rs-Y01</strain>
    </source>
</reference>
<dbReference type="OrthoDB" id="88184at2"/>
<keyword evidence="3" id="KW-1133">Transmembrane helix</keyword>
<name>A0A224WWS4_9LACT</name>
<dbReference type="InterPro" id="IPR006480">
    <property type="entry name" value="Phage_holin_4_1"/>
</dbReference>
<dbReference type="AlphaFoldDB" id="A0A224WWS4"/>
<proteinExistence type="inferred from homology"/>
<evidence type="ECO:0000256" key="2">
    <source>
        <dbReference type="ARBA" id="ARBA00022692"/>
    </source>
</evidence>
<protein>
    <recommendedName>
        <fullName evidence="8">Holin</fullName>
    </recommendedName>
</protein>
<evidence type="ECO:0008006" key="8">
    <source>
        <dbReference type="Google" id="ProtNLM"/>
    </source>
</evidence>
<evidence type="ECO:0000313" key="6">
    <source>
        <dbReference type="EMBL" id="GAX46758.1"/>
    </source>
</evidence>
<evidence type="ECO:0000256" key="5">
    <source>
        <dbReference type="ARBA" id="ARBA00023600"/>
    </source>
</evidence>
<evidence type="ECO:0000256" key="1">
    <source>
        <dbReference type="ARBA" id="ARBA00004141"/>
    </source>
</evidence>
<comment type="subcellular location">
    <subcellularLocation>
        <location evidence="1">Membrane</location>
        <topology evidence="1">Multi-pass membrane protein</topology>
    </subcellularLocation>
</comment>
<evidence type="ECO:0000256" key="3">
    <source>
        <dbReference type="ARBA" id="ARBA00022989"/>
    </source>
</evidence>
<organism evidence="6 7">
    <name type="scientific">Pseudolactococcus reticulitermitis</name>
    <dbReference type="NCBI Taxonomy" id="2025039"/>
    <lineage>
        <taxon>Bacteria</taxon>
        <taxon>Bacillati</taxon>
        <taxon>Bacillota</taxon>
        <taxon>Bacilli</taxon>
        <taxon>Lactobacillales</taxon>
        <taxon>Streptococcaceae</taxon>
        <taxon>Pseudolactococcus</taxon>
    </lineage>
</organism>
<comment type="similarity">
    <text evidence="5">Belongs to the bacteriophage holin family. Cp-1 holin subfamily.</text>
</comment>